<evidence type="ECO:0000313" key="3">
    <source>
        <dbReference type="Proteomes" id="UP000439903"/>
    </source>
</evidence>
<protein>
    <submittedName>
        <fullName evidence="2">Uncharacterized protein</fullName>
    </submittedName>
</protein>
<evidence type="ECO:0000313" key="2">
    <source>
        <dbReference type="EMBL" id="KAF0476380.1"/>
    </source>
</evidence>
<comment type="caution">
    <text evidence="2">The sequence shown here is derived from an EMBL/GenBank/DDBJ whole genome shotgun (WGS) entry which is preliminary data.</text>
</comment>
<sequence>MTLLMHFHNFLVSVPIHSWGVRLEREPEPVSDIFRNLALIFGKDPVKTPFDILHNENTSTRRRSRNRTYDMPSIQSMSRRETVASGNNRDNGNNANDVDGDSGRCGSLPRTDIIIRDSFSTKPRRIFYSTFKMFRGLTKKFQEQFRLPKFPKEPIEENSLPFNIGSNVSIKNYNKYLENRELSGYKLEYNNGNVFIIDMCTQEHEDVVAPNSNEIADPPIIVSGQPLHPSPNADGLRIAPDIAVRPNKTYVPRPPNPGPLNIGPPPSDTRGNPHARIVCEVAVSQSYRGLKNKCELWMSQQYVRCVLGIKLYDLRTTRNTHGQYNRSMKAKLWRQGMPTRKWHFGTVQKGSSVPTGCTAPGNPAYQINIPISDIFYDPPIPTIGYVPLVSYPRPAILDGNFTIDLYEIQQRVLESQLSI</sequence>
<proteinExistence type="predicted"/>
<dbReference type="OrthoDB" id="2364950at2759"/>
<feature type="compositionally biased region" description="Low complexity" evidence="1">
    <location>
        <begin position="83"/>
        <end position="97"/>
    </location>
</feature>
<gene>
    <name evidence="2" type="ORF">F8M41_024398</name>
</gene>
<name>A0A8H4ABU4_GIGMA</name>
<accession>A0A8H4ABU4</accession>
<organism evidence="2 3">
    <name type="scientific">Gigaspora margarita</name>
    <dbReference type="NCBI Taxonomy" id="4874"/>
    <lineage>
        <taxon>Eukaryota</taxon>
        <taxon>Fungi</taxon>
        <taxon>Fungi incertae sedis</taxon>
        <taxon>Mucoromycota</taxon>
        <taxon>Glomeromycotina</taxon>
        <taxon>Glomeromycetes</taxon>
        <taxon>Diversisporales</taxon>
        <taxon>Gigasporaceae</taxon>
        <taxon>Gigaspora</taxon>
    </lineage>
</organism>
<reference evidence="2 3" key="1">
    <citation type="journal article" date="2019" name="Environ. Microbiol.">
        <title>At the nexus of three kingdoms: the genome of the mycorrhizal fungus Gigaspora margarita provides insights into plant, endobacterial and fungal interactions.</title>
        <authorList>
            <person name="Venice F."/>
            <person name="Ghignone S."/>
            <person name="Salvioli di Fossalunga A."/>
            <person name="Amselem J."/>
            <person name="Novero M."/>
            <person name="Xianan X."/>
            <person name="Sedzielewska Toro K."/>
            <person name="Morin E."/>
            <person name="Lipzen A."/>
            <person name="Grigoriev I.V."/>
            <person name="Henrissat B."/>
            <person name="Martin F.M."/>
            <person name="Bonfante P."/>
        </authorList>
    </citation>
    <scope>NUCLEOTIDE SEQUENCE [LARGE SCALE GENOMIC DNA]</scope>
    <source>
        <strain evidence="2 3">BEG34</strain>
    </source>
</reference>
<dbReference type="EMBL" id="WTPW01000829">
    <property type="protein sequence ID" value="KAF0476380.1"/>
    <property type="molecule type" value="Genomic_DNA"/>
</dbReference>
<dbReference type="AlphaFoldDB" id="A0A8H4ABU4"/>
<dbReference type="Proteomes" id="UP000439903">
    <property type="component" value="Unassembled WGS sequence"/>
</dbReference>
<evidence type="ECO:0000256" key="1">
    <source>
        <dbReference type="SAM" id="MobiDB-lite"/>
    </source>
</evidence>
<keyword evidence="3" id="KW-1185">Reference proteome</keyword>
<feature type="region of interest" description="Disordered" evidence="1">
    <location>
        <begin position="57"/>
        <end position="104"/>
    </location>
</feature>